<gene>
    <name evidence="2" type="ORF">BDK51DRAFT_30206</name>
</gene>
<accession>A0A4V1IRQ3</accession>
<protein>
    <submittedName>
        <fullName evidence="2">Uncharacterized protein</fullName>
    </submittedName>
</protein>
<feature type="non-terminal residue" evidence="2">
    <location>
        <position position="198"/>
    </location>
</feature>
<evidence type="ECO:0000313" key="3">
    <source>
        <dbReference type="Proteomes" id="UP000269721"/>
    </source>
</evidence>
<dbReference type="OrthoDB" id="10248551at2759"/>
<dbReference type="AlphaFoldDB" id="A0A4V1IRQ3"/>
<dbReference type="GO" id="GO:0006325">
    <property type="term" value="P:chromatin organization"/>
    <property type="evidence" value="ECO:0007669"/>
    <property type="project" value="InterPro"/>
</dbReference>
<dbReference type="GO" id="GO:0003677">
    <property type="term" value="F:DNA binding"/>
    <property type="evidence" value="ECO:0007669"/>
    <property type="project" value="InterPro"/>
</dbReference>
<feature type="compositionally biased region" description="Low complexity" evidence="1">
    <location>
        <begin position="41"/>
        <end position="55"/>
    </location>
</feature>
<dbReference type="PANTHER" id="PTHR13468">
    <property type="entry name" value="DEK PROTEIN"/>
    <property type="match status" value="1"/>
</dbReference>
<reference evidence="3" key="1">
    <citation type="journal article" date="2018" name="Nat. Microbiol.">
        <title>Leveraging single-cell genomics to expand the fungal tree of life.</title>
        <authorList>
            <person name="Ahrendt S.R."/>
            <person name="Quandt C.A."/>
            <person name="Ciobanu D."/>
            <person name="Clum A."/>
            <person name="Salamov A."/>
            <person name="Andreopoulos B."/>
            <person name="Cheng J.F."/>
            <person name="Woyke T."/>
            <person name="Pelin A."/>
            <person name="Henrissat B."/>
            <person name="Reynolds N.K."/>
            <person name="Benny G.L."/>
            <person name="Smith M.E."/>
            <person name="James T.Y."/>
            <person name="Grigoriev I.V."/>
        </authorList>
    </citation>
    <scope>NUCLEOTIDE SEQUENCE [LARGE SCALE GENOMIC DNA]</scope>
</reference>
<proteinExistence type="predicted"/>
<name>A0A4V1IRQ3_9FUNG</name>
<evidence type="ECO:0000256" key="1">
    <source>
        <dbReference type="SAM" id="MobiDB-lite"/>
    </source>
</evidence>
<evidence type="ECO:0000313" key="2">
    <source>
        <dbReference type="EMBL" id="RKO90857.1"/>
    </source>
</evidence>
<dbReference type="PANTHER" id="PTHR13468:SF1">
    <property type="entry name" value="PROTEIN DEK"/>
    <property type="match status" value="1"/>
</dbReference>
<dbReference type="GO" id="GO:0005634">
    <property type="term" value="C:nucleus"/>
    <property type="evidence" value="ECO:0007669"/>
    <property type="project" value="TreeGrafter"/>
</dbReference>
<sequence>MATESPTVEAETTETAPPAPAAEVPEKRKRGRPPKNASTSAKPAAIPAPKKVAQASDAAGEEVPEDKKYDTEKETDDVQGVEEKELAADKKGDDEEDGEEEDKSKTPAKRQKRAPAADADEEEADAAASSSRSQRVRKSIDRLTTVSNEIASKKKIETPAGTGDALKDIAPILQSIAARKGSDEVLCGLHTLIWGRAS</sequence>
<dbReference type="Proteomes" id="UP000269721">
    <property type="component" value="Unassembled WGS sequence"/>
</dbReference>
<dbReference type="GO" id="GO:2000779">
    <property type="term" value="P:regulation of double-strand break repair"/>
    <property type="evidence" value="ECO:0007669"/>
    <property type="project" value="TreeGrafter"/>
</dbReference>
<dbReference type="EMBL" id="KZ995347">
    <property type="protein sequence ID" value="RKO90857.1"/>
    <property type="molecule type" value="Genomic_DNA"/>
</dbReference>
<organism evidence="2 3">
    <name type="scientific">Blyttiomyces helicus</name>
    <dbReference type="NCBI Taxonomy" id="388810"/>
    <lineage>
        <taxon>Eukaryota</taxon>
        <taxon>Fungi</taxon>
        <taxon>Fungi incertae sedis</taxon>
        <taxon>Chytridiomycota</taxon>
        <taxon>Chytridiomycota incertae sedis</taxon>
        <taxon>Chytridiomycetes</taxon>
        <taxon>Chytridiomycetes incertae sedis</taxon>
        <taxon>Blyttiomyces</taxon>
    </lineage>
</organism>
<dbReference type="InterPro" id="IPR044198">
    <property type="entry name" value="DEK"/>
</dbReference>
<feature type="compositionally biased region" description="Basic and acidic residues" evidence="1">
    <location>
        <begin position="81"/>
        <end position="93"/>
    </location>
</feature>
<keyword evidence="3" id="KW-1185">Reference proteome</keyword>
<feature type="compositionally biased region" description="Low complexity" evidence="1">
    <location>
        <begin position="1"/>
        <end position="16"/>
    </location>
</feature>
<feature type="region of interest" description="Disordered" evidence="1">
    <location>
        <begin position="1"/>
        <end position="144"/>
    </location>
</feature>
<dbReference type="GO" id="GO:0042393">
    <property type="term" value="F:histone binding"/>
    <property type="evidence" value="ECO:0007669"/>
    <property type="project" value="TreeGrafter"/>
</dbReference>